<evidence type="ECO:0000256" key="17">
    <source>
        <dbReference type="SAM" id="MobiDB-lite"/>
    </source>
</evidence>
<evidence type="ECO:0000256" key="7">
    <source>
        <dbReference type="ARBA" id="ARBA00022679"/>
    </source>
</evidence>
<comment type="subcellular location">
    <subcellularLocation>
        <location evidence="2">Cell inner membrane</location>
        <topology evidence="2">Multi-pass membrane protein</topology>
    </subcellularLocation>
</comment>
<evidence type="ECO:0000256" key="8">
    <source>
        <dbReference type="ARBA" id="ARBA00022692"/>
    </source>
</evidence>
<dbReference type="InterPro" id="IPR003594">
    <property type="entry name" value="HATPase_dom"/>
</dbReference>
<dbReference type="Pfam" id="PF02518">
    <property type="entry name" value="HATPase_c"/>
    <property type="match status" value="1"/>
</dbReference>
<evidence type="ECO:0000256" key="13">
    <source>
        <dbReference type="ARBA" id="ARBA00023012"/>
    </source>
</evidence>
<keyword evidence="4" id="KW-1003">Cell membrane</keyword>
<dbReference type="SUPFAM" id="SSF55874">
    <property type="entry name" value="ATPase domain of HSP90 chaperone/DNA topoisomerase II/histidine kinase"/>
    <property type="match status" value="1"/>
</dbReference>
<dbReference type="InterPro" id="IPR003661">
    <property type="entry name" value="HisK_dim/P_dom"/>
</dbReference>
<dbReference type="InterPro" id="IPR029151">
    <property type="entry name" value="Sensor-like_sf"/>
</dbReference>
<dbReference type="Pfam" id="PF02743">
    <property type="entry name" value="dCache_1"/>
    <property type="match status" value="1"/>
</dbReference>
<feature type="transmembrane region" description="Helical" evidence="18">
    <location>
        <begin position="291"/>
        <end position="313"/>
    </location>
</feature>
<keyword evidence="21" id="KW-1185">Reference proteome</keyword>
<feature type="coiled-coil region" evidence="16">
    <location>
        <begin position="433"/>
        <end position="467"/>
    </location>
</feature>
<dbReference type="PIRSF" id="PIRSF036431">
    <property type="entry name" value="STHK_DctB"/>
    <property type="match status" value="1"/>
</dbReference>
<dbReference type="SUPFAM" id="SSF103190">
    <property type="entry name" value="Sensory domain-like"/>
    <property type="match status" value="1"/>
</dbReference>
<dbReference type="Gene3D" id="1.10.287.130">
    <property type="match status" value="1"/>
</dbReference>
<keyword evidence="10 20" id="KW-0418">Kinase</keyword>
<evidence type="ECO:0000256" key="2">
    <source>
        <dbReference type="ARBA" id="ARBA00004429"/>
    </source>
</evidence>
<name>Q2SNG0_HAHCH</name>
<keyword evidence="12 18" id="KW-1133">Transmembrane helix</keyword>
<dbReference type="PANTHER" id="PTHR43065:SF46">
    <property type="entry name" value="C4-DICARBOXYLATE TRANSPORT SENSOR PROTEIN DCTB"/>
    <property type="match status" value="1"/>
</dbReference>
<evidence type="ECO:0000256" key="6">
    <source>
        <dbReference type="ARBA" id="ARBA00022553"/>
    </source>
</evidence>
<organism evidence="20 21">
    <name type="scientific">Hahella chejuensis (strain KCTC 2396)</name>
    <dbReference type="NCBI Taxonomy" id="349521"/>
    <lineage>
        <taxon>Bacteria</taxon>
        <taxon>Pseudomonadati</taxon>
        <taxon>Pseudomonadota</taxon>
        <taxon>Gammaproteobacteria</taxon>
        <taxon>Oceanospirillales</taxon>
        <taxon>Hahellaceae</taxon>
        <taxon>Hahella</taxon>
    </lineage>
</organism>
<reference evidence="20 21" key="1">
    <citation type="journal article" date="2005" name="Nucleic Acids Res.">
        <title>Genomic blueprint of Hahella chejuensis, a marine microbe producing an algicidal agent.</title>
        <authorList>
            <person name="Jeong H."/>
            <person name="Yim J.H."/>
            <person name="Lee C."/>
            <person name="Choi S.-H."/>
            <person name="Park Y.K."/>
            <person name="Yoon S.H."/>
            <person name="Hur C.-G."/>
            <person name="Kang H.-Y."/>
            <person name="Kim D."/>
            <person name="Lee H.H."/>
            <person name="Park K.H."/>
            <person name="Park S.-H."/>
            <person name="Park H.-S."/>
            <person name="Lee H.K."/>
            <person name="Oh T.K."/>
            <person name="Kim J.F."/>
        </authorList>
    </citation>
    <scope>NUCLEOTIDE SEQUENCE [LARGE SCALE GENOMIC DNA]</scope>
    <source>
        <strain evidence="20 21">KCTC 2396</strain>
    </source>
</reference>
<dbReference type="SMART" id="SM00388">
    <property type="entry name" value="HisKA"/>
    <property type="match status" value="1"/>
</dbReference>
<dbReference type="RefSeq" id="WP_011394889.1">
    <property type="nucleotide sequence ID" value="NC_007645.1"/>
</dbReference>
<gene>
    <name evidence="20" type="ordered locus">HCH_00924</name>
</gene>
<dbReference type="Gene3D" id="3.30.450.20">
    <property type="entry name" value="PAS domain"/>
    <property type="match status" value="3"/>
</dbReference>
<dbReference type="EMBL" id="CP000155">
    <property type="protein sequence ID" value="ABC27814.1"/>
    <property type="molecule type" value="Genomic_DNA"/>
</dbReference>
<dbReference type="GO" id="GO:0005524">
    <property type="term" value="F:ATP binding"/>
    <property type="evidence" value="ECO:0007669"/>
    <property type="project" value="UniProtKB-KW"/>
</dbReference>
<keyword evidence="9" id="KW-0547">Nucleotide-binding</keyword>
<dbReference type="CDD" id="cd00082">
    <property type="entry name" value="HisKA"/>
    <property type="match status" value="1"/>
</dbReference>
<evidence type="ECO:0000256" key="12">
    <source>
        <dbReference type="ARBA" id="ARBA00022989"/>
    </source>
</evidence>
<dbReference type="GO" id="GO:0000155">
    <property type="term" value="F:phosphorelay sensor kinase activity"/>
    <property type="evidence" value="ECO:0007669"/>
    <property type="project" value="InterPro"/>
</dbReference>
<dbReference type="STRING" id="349521.HCH_00924"/>
<dbReference type="PANTHER" id="PTHR43065">
    <property type="entry name" value="SENSOR HISTIDINE KINASE"/>
    <property type="match status" value="1"/>
</dbReference>
<dbReference type="InterPro" id="IPR033479">
    <property type="entry name" value="dCache_1"/>
</dbReference>
<keyword evidence="7" id="KW-0808">Transferase</keyword>
<dbReference type="SUPFAM" id="SSF47384">
    <property type="entry name" value="Homodimeric domain of signal transducing histidine kinase"/>
    <property type="match status" value="1"/>
</dbReference>
<evidence type="ECO:0000256" key="10">
    <source>
        <dbReference type="ARBA" id="ARBA00022777"/>
    </source>
</evidence>
<proteinExistence type="predicted"/>
<evidence type="ECO:0000256" key="4">
    <source>
        <dbReference type="ARBA" id="ARBA00022475"/>
    </source>
</evidence>
<dbReference type="eggNOG" id="COG4191">
    <property type="taxonomic scope" value="Bacteria"/>
</dbReference>
<dbReference type="InterPro" id="IPR036890">
    <property type="entry name" value="HATPase_C_sf"/>
</dbReference>
<dbReference type="AlphaFoldDB" id="Q2SNG0"/>
<dbReference type="PROSITE" id="PS50109">
    <property type="entry name" value="HIS_KIN"/>
    <property type="match status" value="1"/>
</dbReference>
<accession>Q2SNG0</accession>
<evidence type="ECO:0000256" key="18">
    <source>
        <dbReference type="SAM" id="Phobius"/>
    </source>
</evidence>
<keyword evidence="13" id="KW-0902">Two-component regulatory system</keyword>
<dbReference type="Pfam" id="PF13188">
    <property type="entry name" value="PAS_8"/>
    <property type="match status" value="1"/>
</dbReference>
<evidence type="ECO:0000256" key="14">
    <source>
        <dbReference type="ARBA" id="ARBA00023136"/>
    </source>
</evidence>
<keyword evidence="11" id="KW-0067">ATP-binding</keyword>
<evidence type="ECO:0000256" key="11">
    <source>
        <dbReference type="ARBA" id="ARBA00022840"/>
    </source>
</evidence>
<keyword evidence="5" id="KW-0997">Cell inner membrane</keyword>
<evidence type="ECO:0000313" key="20">
    <source>
        <dbReference type="EMBL" id="ABC27814.1"/>
    </source>
</evidence>
<dbReference type="GO" id="GO:0005886">
    <property type="term" value="C:plasma membrane"/>
    <property type="evidence" value="ECO:0007669"/>
    <property type="project" value="UniProtKB-SubCell"/>
</dbReference>
<dbReference type="InterPro" id="IPR000014">
    <property type="entry name" value="PAS"/>
</dbReference>
<dbReference type="EC" id="2.7.13.3" evidence="3"/>
<evidence type="ECO:0000256" key="15">
    <source>
        <dbReference type="ARBA" id="ARBA00073143"/>
    </source>
</evidence>
<dbReference type="OrthoDB" id="1931120at2"/>
<evidence type="ECO:0000256" key="16">
    <source>
        <dbReference type="SAM" id="Coils"/>
    </source>
</evidence>
<protein>
    <recommendedName>
        <fullName evidence="15">C4-dicarboxylate transport sensor protein DctB</fullName>
        <ecNumber evidence="3">2.7.13.3</ecNumber>
    </recommendedName>
</protein>
<dbReference type="CDD" id="cd12914">
    <property type="entry name" value="PDC1_DGC_like"/>
    <property type="match status" value="1"/>
</dbReference>
<dbReference type="InterPro" id="IPR005467">
    <property type="entry name" value="His_kinase_dom"/>
</dbReference>
<comment type="catalytic activity">
    <reaction evidence="1">
        <text>ATP + protein L-histidine = ADP + protein N-phospho-L-histidine.</text>
        <dbReference type="EC" id="2.7.13.3"/>
    </reaction>
</comment>
<dbReference type="InterPro" id="IPR017055">
    <property type="entry name" value="Sig_transdc_His_kinase_DctB"/>
</dbReference>
<dbReference type="Proteomes" id="UP000000238">
    <property type="component" value="Chromosome"/>
</dbReference>
<keyword evidence="16" id="KW-0175">Coiled coil</keyword>
<dbReference type="CDD" id="cd00130">
    <property type="entry name" value="PAS"/>
    <property type="match status" value="1"/>
</dbReference>
<dbReference type="PRINTS" id="PR00344">
    <property type="entry name" value="BCTRLSENSOR"/>
</dbReference>
<dbReference type="KEGG" id="hch:HCH_00924"/>
<dbReference type="FunFam" id="1.10.287.130:FF:000049">
    <property type="entry name" value="C4-dicarboxylate transport sensor protein DctB"/>
    <property type="match status" value="1"/>
</dbReference>
<dbReference type="SMART" id="SM00387">
    <property type="entry name" value="HATPase_c"/>
    <property type="match status" value="1"/>
</dbReference>
<evidence type="ECO:0000256" key="3">
    <source>
        <dbReference type="ARBA" id="ARBA00012438"/>
    </source>
</evidence>
<feature type="region of interest" description="Disordered" evidence="17">
    <location>
        <begin position="679"/>
        <end position="698"/>
    </location>
</feature>
<keyword evidence="8 18" id="KW-0812">Transmembrane</keyword>
<dbReference type="InterPro" id="IPR035965">
    <property type="entry name" value="PAS-like_dom_sf"/>
</dbReference>
<evidence type="ECO:0000259" key="19">
    <source>
        <dbReference type="PROSITE" id="PS50109"/>
    </source>
</evidence>
<sequence>MFPADSSRPSHRKARQIALVFLLLATVSLSFFLSRNLLIKHNGVESEQLLQAFESALLTAIDKYVYFPAILTADPRFQRMLRRNERDDDISELLNRFNQAAGSDEIFIMNAEGLTLASSNYRDATSFVGHSYAFRPYYADAIAGRTGFYYAVGVTTGKAGLFISAPIRDNTGRILGVTVVKLDLTPQQASWAATGNRIFLSGPNDIIFLASDPAALYRALRPLEQRVTAELKVTKQYGSAESKPLPTEVDRWSDAPIVEVGGARLLLYSRQVVGQPWRMHRATPVADVNTMAALISAACGGAVLLLIVLALYYREARQKRRAEHRLLKVIEESDAHQRAIIQNTDAGLMTLNERMEIREMNQKAAELFGVPAQAEGASLDPRRLVSPWISAPDSEVREAEGVRPDGVSFPILYCVSLIRTGPDREYLLTVHDVSELKAAQASLLQANEELEARVEERTQALRTTQEALMQERKLAAMGRMSAAIAHELNQPLTALVSYVAMGRLYLEQEQKDKSAATLDKMDALVQRIARISSQLKSFAGIRSVDLRPTALQAVMRYVEEVLEHKLNQQKSIIRMQIPDGLQAIADQHMLEQVMINLLDNAIAAVKSAVKPDISVAAERCGDRVMISVRDNGEGMDEERLRHLFDPFFTTKTGSEGLGLGLAISYNLLQDMHGEITVTSTPGEGSEFTLSLPAVKQHD</sequence>
<keyword evidence="14 18" id="KW-0472">Membrane</keyword>
<feature type="domain" description="Histidine kinase" evidence="19">
    <location>
        <begin position="483"/>
        <end position="695"/>
    </location>
</feature>
<dbReference type="HOGENOM" id="CLU_000445_94_2_6"/>
<keyword evidence="6" id="KW-0597">Phosphoprotein</keyword>
<dbReference type="SUPFAM" id="SSF55785">
    <property type="entry name" value="PYP-like sensor domain (PAS domain)"/>
    <property type="match status" value="1"/>
</dbReference>
<evidence type="ECO:0000256" key="9">
    <source>
        <dbReference type="ARBA" id="ARBA00022741"/>
    </source>
</evidence>
<dbReference type="InterPro" id="IPR036097">
    <property type="entry name" value="HisK_dim/P_sf"/>
</dbReference>
<evidence type="ECO:0000256" key="1">
    <source>
        <dbReference type="ARBA" id="ARBA00000085"/>
    </source>
</evidence>
<dbReference type="InterPro" id="IPR004358">
    <property type="entry name" value="Sig_transdc_His_kin-like_C"/>
</dbReference>
<dbReference type="Pfam" id="PF00512">
    <property type="entry name" value="HisKA"/>
    <property type="match status" value="1"/>
</dbReference>
<evidence type="ECO:0000256" key="5">
    <source>
        <dbReference type="ARBA" id="ARBA00022519"/>
    </source>
</evidence>
<evidence type="ECO:0000313" key="21">
    <source>
        <dbReference type="Proteomes" id="UP000000238"/>
    </source>
</evidence>
<dbReference type="Gene3D" id="3.30.565.10">
    <property type="entry name" value="Histidine kinase-like ATPase, C-terminal domain"/>
    <property type="match status" value="1"/>
</dbReference>